<keyword evidence="3" id="KW-0378">Hydrolase</keyword>
<comment type="caution">
    <text evidence="8">The sequence shown here is derived from an EMBL/GenBank/DDBJ whole genome shotgun (WGS) entry which is preliminary data.</text>
</comment>
<keyword evidence="2" id="KW-0479">Metal-binding</keyword>
<feature type="region of interest" description="Disordered" evidence="6">
    <location>
        <begin position="73"/>
        <end position="92"/>
    </location>
</feature>
<dbReference type="AlphaFoldDB" id="A0A2T5FTH2"/>
<dbReference type="GO" id="GO:0006508">
    <property type="term" value="P:proteolysis"/>
    <property type="evidence" value="ECO:0007669"/>
    <property type="project" value="UniProtKB-KW"/>
</dbReference>
<evidence type="ECO:0000256" key="1">
    <source>
        <dbReference type="ARBA" id="ARBA00022670"/>
    </source>
</evidence>
<dbReference type="Gene3D" id="3.40.140.10">
    <property type="entry name" value="Cytidine Deaminase, domain 2"/>
    <property type="match status" value="1"/>
</dbReference>
<dbReference type="GO" id="GO:0008235">
    <property type="term" value="F:metalloexopeptidase activity"/>
    <property type="evidence" value="ECO:0007669"/>
    <property type="project" value="TreeGrafter"/>
</dbReference>
<dbReference type="PROSITE" id="PS50249">
    <property type="entry name" value="MPN"/>
    <property type="match status" value="1"/>
</dbReference>
<accession>A0A2T5FTH2</accession>
<evidence type="ECO:0000256" key="5">
    <source>
        <dbReference type="ARBA" id="ARBA00023049"/>
    </source>
</evidence>
<reference evidence="8 9" key="1">
    <citation type="submission" date="2017-09" db="EMBL/GenBank/DDBJ databases">
        <title>Sphingomonas panjinensis sp.nov., isolated from oil-contaminated soil.</title>
        <authorList>
            <person name="Wang L."/>
            <person name="Chen L."/>
        </authorList>
    </citation>
    <scope>NUCLEOTIDE SEQUENCE [LARGE SCALE GENOMIC DNA]</scope>
    <source>
        <strain evidence="8 9">FW-11</strain>
    </source>
</reference>
<evidence type="ECO:0000313" key="9">
    <source>
        <dbReference type="Proteomes" id="UP000244162"/>
    </source>
</evidence>
<sequence>MAVRISSSLLGQIVDEARENPAREVCGLLFGRCDRIEAAASAANVAAHPADSFEIDPQALFAAIRAERGGGPRLIGHYHSHPNGSARPSARDAAAAEPGRYWLIVGGEEALLWRAEADGAGGISFRPMALRPE</sequence>
<dbReference type="InterPro" id="IPR028090">
    <property type="entry name" value="JAB_dom_prok"/>
</dbReference>
<dbReference type="InterPro" id="IPR037518">
    <property type="entry name" value="MPN"/>
</dbReference>
<gene>
    <name evidence="8" type="ORF">CLG96_17595</name>
</gene>
<organism evidence="8 9">
    <name type="scientific">Sphingomonas oleivorans</name>
    <dbReference type="NCBI Taxonomy" id="1735121"/>
    <lineage>
        <taxon>Bacteria</taxon>
        <taxon>Pseudomonadati</taxon>
        <taxon>Pseudomonadota</taxon>
        <taxon>Alphaproteobacteria</taxon>
        <taxon>Sphingomonadales</taxon>
        <taxon>Sphingomonadaceae</taxon>
        <taxon>Sphingomonas</taxon>
    </lineage>
</organism>
<evidence type="ECO:0000256" key="2">
    <source>
        <dbReference type="ARBA" id="ARBA00022723"/>
    </source>
</evidence>
<proteinExistence type="predicted"/>
<dbReference type="EMBL" id="NWBU01000018">
    <property type="protein sequence ID" value="PTQ07363.1"/>
    <property type="molecule type" value="Genomic_DNA"/>
</dbReference>
<dbReference type="CDD" id="cd08070">
    <property type="entry name" value="MPN_like"/>
    <property type="match status" value="1"/>
</dbReference>
<keyword evidence="9" id="KW-1185">Reference proteome</keyword>
<dbReference type="PANTHER" id="PTHR34858">
    <property type="entry name" value="CYSO-CYSTEINE PEPTIDASE"/>
    <property type="match status" value="1"/>
</dbReference>
<keyword evidence="5" id="KW-0482">Metalloprotease</keyword>
<dbReference type="PANTHER" id="PTHR34858:SF1">
    <property type="entry name" value="CYSO-CYSTEINE PEPTIDASE"/>
    <property type="match status" value="1"/>
</dbReference>
<evidence type="ECO:0000256" key="6">
    <source>
        <dbReference type="SAM" id="MobiDB-lite"/>
    </source>
</evidence>
<dbReference type="Proteomes" id="UP000244162">
    <property type="component" value="Unassembled WGS sequence"/>
</dbReference>
<evidence type="ECO:0000256" key="3">
    <source>
        <dbReference type="ARBA" id="ARBA00022801"/>
    </source>
</evidence>
<keyword evidence="4" id="KW-0862">Zinc</keyword>
<feature type="domain" description="MPN" evidence="7">
    <location>
        <begin position="3"/>
        <end position="133"/>
    </location>
</feature>
<evidence type="ECO:0000313" key="8">
    <source>
        <dbReference type="EMBL" id="PTQ07363.1"/>
    </source>
</evidence>
<dbReference type="InterPro" id="IPR051929">
    <property type="entry name" value="VirAsm_ModProt"/>
</dbReference>
<evidence type="ECO:0000256" key="4">
    <source>
        <dbReference type="ARBA" id="ARBA00022833"/>
    </source>
</evidence>
<dbReference type="OrthoDB" id="9802958at2"/>
<evidence type="ECO:0000259" key="7">
    <source>
        <dbReference type="PROSITE" id="PS50249"/>
    </source>
</evidence>
<protein>
    <submittedName>
        <fullName evidence="8">Peptidase</fullName>
    </submittedName>
</protein>
<dbReference type="SUPFAM" id="SSF102712">
    <property type="entry name" value="JAB1/MPN domain"/>
    <property type="match status" value="1"/>
</dbReference>
<dbReference type="Pfam" id="PF14464">
    <property type="entry name" value="Prok-JAB"/>
    <property type="match status" value="1"/>
</dbReference>
<dbReference type="GO" id="GO:0008270">
    <property type="term" value="F:zinc ion binding"/>
    <property type="evidence" value="ECO:0007669"/>
    <property type="project" value="TreeGrafter"/>
</dbReference>
<keyword evidence="1" id="KW-0645">Protease</keyword>
<name>A0A2T5FTH2_9SPHN</name>
<dbReference type="RefSeq" id="WP_107970030.1">
    <property type="nucleotide sequence ID" value="NZ_NWBU01000018.1"/>
</dbReference>